<feature type="region of interest" description="Disordered" evidence="1">
    <location>
        <begin position="188"/>
        <end position="212"/>
    </location>
</feature>
<reference evidence="3" key="1">
    <citation type="submission" date="2016-05" db="EMBL/GenBank/DDBJ databases">
        <authorList>
            <person name="Naeem Raeece"/>
        </authorList>
    </citation>
    <scope>NUCLEOTIDE SEQUENCE [LARGE SCALE GENOMIC DNA]</scope>
</reference>
<dbReference type="InterPro" id="IPR013954">
    <property type="entry name" value="PNK3P"/>
</dbReference>
<accession>A0A1A8VQX5</accession>
<dbReference type="Pfam" id="PF08645">
    <property type="entry name" value="PNK3P"/>
    <property type="match status" value="1"/>
</dbReference>
<proteinExistence type="predicted"/>
<evidence type="ECO:0000313" key="3">
    <source>
        <dbReference type="Proteomes" id="UP000078597"/>
    </source>
</evidence>
<gene>
    <name evidence="2" type="ORF">PMALA_004890</name>
</gene>
<organism evidence="2 3">
    <name type="scientific">Plasmodium malariae</name>
    <dbReference type="NCBI Taxonomy" id="5858"/>
    <lineage>
        <taxon>Eukaryota</taxon>
        <taxon>Sar</taxon>
        <taxon>Alveolata</taxon>
        <taxon>Apicomplexa</taxon>
        <taxon>Aconoidasida</taxon>
        <taxon>Haemosporida</taxon>
        <taxon>Plasmodiidae</taxon>
        <taxon>Plasmodium</taxon>
        <taxon>Plasmodium (Plasmodium)</taxon>
    </lineage>
</organism>
<protein>
    <submittedName>
        <fullName evidence="2">Phosphatase, putative</fullName>
    </submittedName>
</protein>
<dbReference type="Proteomes" id="UP000078597">
    <property type="component" value="Unassembled WGS sequence"/>
</dbReference>
<dbReference type="SUPFAM" id="SSF56784">
    <property type="entry name" value="HAD-like"/>
    <property type="match status" value="1"/>
</dbReference>
<dbReference type="Gene3D" id="3.40.50.1000">
    <property type="entry name" value="HAD superfamily/HAD-like"/>
    <property type="match status" value="1"/>
</dbReference>
<sequence length="571" mass="67150">MLGRTTLLPPLRFKRSICVKYLKLLFYLKKHRFEKKWNRYYCCLFQTAEKEITTTLKKVVHKTLSKDILSIKNKKGQFENFVSLLLTKPVKIASFDFDGTLINTVQSKHVNNLVYNERVLTALVKLSEKGKETEKKYKFVIFSNQTNVSSCAHNYDNIKYHKLPIFFSKIQGFKNALSYFHSLFSSEEKQKQKHQRKEDKGETEEKKKKKKKKKKATSLLRYPYNITEEGTNQFYCFILRLMEKIIEEKNSVYLCRRFYARFSRGFLLTRPRGPPPQAKEKEANEVNAEDVTNVINAANEETALNVWMATKRPAQCRRKMQNSEFLNYFFSIGKCEIREIDIYAKPNDGQYSLYICLEAIKYLIILNCYFKYSCKLGIEEINGIENKELQNFFLLGNDIFGINEIRELTKNLKRRYFDINKISLRILDTYTNFLLKRTKAYSNLRETNYDNSNSSSVINFFFNDQMGDDGGVSFAPSIEEKQLLALLNEEKFIQNIIPCLICKNKIMKRLAMHFAGLLFNFEDSFYIGNNVGRPYDKSDVDLKFNLFPCLIYVTSGKKNNCIDLKRKQMHM</sequence>
<dbReference type="InterPro" id="IPR036412">
    <property type="entry name" value="HAD-like_sf"/>
</dbReference>
<dbReference type="EMBL" id="FLQW01000265">
    <property type="protein sequence ID" value="SBS82914.1"/>
    <property type="molecule type" value="Genomic_DNA"/>
</dbReference>
<name>A0A1A8VQX5_PLAMA</name>
<evidence type="ECO:0000256" key="1">
    <source>
        <dbReference type="SAM" id="MobiDB-lite"/>
    </source>
</evidence>
<dbReference type="VEuPathDB" id="PlasmoDB:PmUG01_05032300"/>
<evidence type="ECO:0000313" key="2">
    <source>
        <dbReference type="EMBL" id="SBS82914.1"/>
    </source>
</evidence>
<dbReference type="InterPro" id="IPR023214">
    <property type="entry name" value="HAD_sf"/>
</dbReference>
<feature type="compositionally biased region" description="Basic and acidic residues" evidence="1">
    <location>
        <begin position="188"/>
        <end position="206"/>
    </location>
</feature>
<dbReference type="AlphaFoldDB" id="A0A1A8VQX5"/>